<dbReference type="OrthoDB" id="5917189at2759"/>
<dbReference type="AlphaFoldDB" id="A0A0V0RMK5"/>
<organism evidence="1 2">
    <name type="scientific">Trichinella nelsoni</name>
    <dbReference type="NCBI Taxonomy" id="6336"/>
    <lineage>
        <taxon>Eukaryota</taxon>
        <taxon>Metazoa</taxon>
        <taxon>Ecdysozoa</taxon>
        <taxon>Nematoda</taxon>
        <taxon>Enoplea</taxon>
        <taxon>Dorylaimia</taxon>
        <taxon>Trichinellida</taxon>
        <taxon>Trichinellidae</taxon>
        <taxon>Trichinella</taxon>
    </lineage>
</organism>
<reference evidence="1 2" key="1">
    <citation type="submission" date="2015-01" db="EMBL/GenBank/DDBJ databases">
        <title>Evolution of Trichinella species and genotypes.</title>
        <authorList>
            <person name="Korhonen P.K."/>
            <person name="Edoardo P."/>
            <person name="Giuseppe L.R."/>
            <person name="Gasser R.B."/>
        </authorList>
    </citation>
    <scope>NUCLEOTIDE SEQUENCE [LARGE SCALE GENOMIC DNA]</scope>
    <source>
        <strain evidence="1">ISS37</strain>
    </source>
</reference>
<gene>
    <name evidence="1" type="ORF">T07_4716</name>
</gene>
<accession>A0A0V0RMK5</accession>
<comment type="caution">
    <text evidence="1">The sequence shown here is derived from an EMBL/GenBank/DDBJ whole genome shotgun (WGS) entry which is preliminary data.</text>
</comment>
<evidence type="ECO:0000313" key="1">
    <source>
        <dbReference type="EMBL" id="KRX15693.1"/>
    </source>
</evidence>
<protein>
    <submittedName>
        <fullName evidence="1">Uncharacterized protein</fullName>
    </submittedName>
</protein>
<dbReference type="EMBL" id="JYDL01000125">
    <property type="protein sequence ID" value="KRX15693.1"/>
    <property type="molecule type" value="Genomic_DNA"/>
</dbReference>
<sequence>MNRQAGKRHFGFYELLRLLIDKQGSTETLIQQVTSGCVNQDVSQVQLHITAPTAEYDGGTRTMEQFLRAVAYDIPEP</sequence>
<name>A0A0V0RMK5_9BILA</name>
<feature type="non-terminal residue" evidence="1">
    <location>
        <position position="77"/>
    </location>
</feature>
<dbReference type="Proteomes" id="UP000054630">
    <property type="component" value="Unassembled WGS sequence"/>
</dbReference>
<evidence type="ECO:0000313" key="2">
    <source>
        <dbReference type="Proteomes" id="UP000054630"/>
    </source>
</evidence>
<proteinExistence type="predicted"/>
<keyword evidence="2" id="KW-1185">Reference proteome</keyword>